<keyword evidence="3" id="KW-0540">Nuclease</keyword>
<keyword evidence="6" id="KW-0695">RNA-directed DNA polymerase</keyword>
<keyword evidence="2" id="KW-0548">Nucleotidyltransferase</keyword>
<dbReference type="Gene3D" id="3.30.420.10">
    <property type="entry name" value="Ribonuclease H-like superfamily/Ribonuclease H"/>
    <property type="match status" value="1"/>
</dbReference>
<comment type="caution">
    <text evidence="8">The sequence shown here is derived from an EMBL/GenBank/DDBJ whole genome shotgun (WGS) entry which is preliminary data.</text>
</comment>
<evidence type="ECO:0000259" key="7">
    <source>
        <dbReference type="PROSITE" id="PS50879"/>
    </source>
</evidence>
<dbReference type="CDD" id="cd09279">
    <property type="entry name" value="RNase_HI_like"/>
    <property type="match status" value="1"/>
</dbReference>
<proteinExistence type="predicted"/>
<dbReference type="Pfam" id="PF13456">
    <property type="entry name" value="RVT_3"/>
    <property type="match status" value="1"/>
</dbReference>
<keyword evidence="1" id="KW-0808">Transferase</keyword>
<dbReference type="Gene3D" id="3.10.10.10">
    <property type="entry name" value="HIV Type 1 Reverse Transcriptase, subunit A, domain 1"/>
    <property type="match status" value="1"/>
</dbReference>
<dbReference type="Gene3D" id="3.30.70.270">
    <property type="match status" value="1"/>
</dbReference>
<evidence type="ECO:0000256" key="3">
    <source>
        <dbReference type="ARBA" id="ARBA00022722"/>
    </source>
</evidence>
<dbReference type="PROSITE" id="PS50879">
    <property type="entry name" value="RNASE_H_1"/>
    <property type="match status" value="1"/>
</dbReference>
<evidence type="ECO:0000256" key="6">
    <source>
        <dbReference type="ARBA" id="ARBA00022918"/>
    </source>
</evidence>
<dbReference type="OrthoDB" id="1426770at2759"/>
<gene>
    <name evidence="8" type="ORF">E6C27_scaffold266G00160</name>
</gene>
<sequence>MKRKTFVTLSTSQGSLKVKRHDVILTNSEKEDLKQGQGDTSCHHITIREELEIETLEEDAEDAPQCLEDGGQSTVDELKEEMPGLNPKVAVRHLTIKPGHRSIKQAQRCFGPELIPKIEVEVNKFIEAGFIQIMVDAITRHEALSFMDGSSGYNQIRMALSNEEMTTFKTPKGIYYYKERCLGALLAQEEEKGKGRTLYYLSRTLVGAKVNCSPIEKMCLSLFFAIDKLRHYMQTFTVHLVAKADPIKYVLFRPIISGRLAKWAVLLQQYNIVYIPQKAIKGQALVDFLADHPIPSDWKLCEDLPDDEVFFTEVMEPWTMYFDGAARRSGARVGIVLISLEKHMLPYSFALAELCSNNVAEYQALIIGLQMALEIEVSLIEIHSDSKLIINQLSM</sequence>
<dbReference type="InterPro" id="IPR043502">
    <property type="entry name" value="DNA/RNA_pol_sf"/>
</dbReference>
<dbReference type="InterPro" id="IPR012337">
    <property type="entry name" value="RNaseH-like_sf"/>
</dbReference>
<evidence type="ECO:0000313" key="9">
    <source>
        <dbReference type="Proteomes" id="UP000321393"/>
    </source>
</evidence>
<dbReference type="InterPro" id="IPR002156">
    <property type="entry name" value="RNaseH_domain"/>
</dbReference>
<dbReference type="PANTHER" id="PTHR48475:SF1">
    <property type="entry name" value="RNASE H TYPE-1 DOMAIN-CONTAINING PROTEIN"/>
    <property type="match status" value="1"/>
</dbReference>
<dbReference type="InterPro" id="IPR043128">
    <property type="entry name" value="Rev_trsase/Diguanyl_cyclase"/>
</dbReference>
<dbReference type="GO" id="GO:0004523">
    <property type="term" value="F:RNA-DNA hybrid ribonuclease activity"/>
    <property type="evidence" value="ECO:0007669"/>
    <property type="project" value="InterPro"/>
</dbReference>
<accession>A0A5A7TL48</accession>
<keyword evidence="4" id="KW-0255">Endonuclease</keyword>
<dbReference type="SUPFAM" id="SSF53098">
    <property type="entry name" value="Ribonuclease H-like"/>
    <property type="match status" value="1"/>
</dbReference>
<feature type="domain" description="RNase H type-1" evidence="7">
    <location>
        <begin position="314"/>
        <end position="395"/>
    </location>
</feature>
<dbReference type="GO" id="GO:0003964">
    <property type="term" value="F:RNA-directed DNA polymerase activity"/>
    <property type="evidence" value="ECO:0007669"/>
    <property type="project" value="UniProtKB-KW"/>
</dbReference>
<evidence type="ECO:0000313" key="8">
    <source>
        <dbReference type="EMBL" id="KAA0042437.1"/>
    </source>
</evidence>
<dbReference type="Pfam" id="PF17917">
    <property type="entry name" value="RT_RNaseH"/>
    <property type="match status" value="1"/>
</dbReference>
<keyword evidence="5" id="KW-0378">Hydrolase</keyword>
<protein>
    <recommendedName>
        <fullName evidence="7">RNase H type-1 domain-containing protein</fullName>
    </recommendedName>
</protein>
<dbReference type="Proteomes" id="UP000321393">
    <property type="component" value="Unassembled WGS sequence"/>
</dbReference>
<dbReference type="PANTHER" id="PTHR48475">
    <property type="entry name" value="RIBONUCLEASE H"/>
    <property type="match status" value="1"/>
</dbReference>
<evidence type="ECO:0000256" key="2">
    <source>
        <dbReference type="ARBA" id="ARBA00022695"/>
    </source>
</evidence>
<dbReference type="EMBL" id="SSTE01016048">
    <property type="protein sequence ID" value="KAA0042437.1"/>
    <property type="molecule type" value="Genomic_DNA"/>
</dbReference>
<dbReference type="AlphaFoldDB" id="A0A5A7TL48"/>
<evidence type="ECO:0000256" key="4">
    <source>
        <dbReference type="ARBA" id="ARBA00022759"/>
    </source>
</evidence>
<dbReference type="GO" id="GO:0003676">
    <property type="term" value="F:nucleic acid binding"/>
    <property type="evidence" value="ECO:0007669"/>
    <property type="project" value="InterPro"/>
</dbReference>
<evidence type="ECO:0000256" key="1">
    <source>
        <dbReference type="ARBA" id="ARBA00022679"/>
    </source>
</evidence>
<reference evidence="8 9" key="1">
    <citation type="submission" date="2019-08" db="EMBL/GenBank/DDBJ databases">
        <title>Draft genome sequences of two oriental melons (Cucumis melo L. var makuwa).</title>
        <authorList>
            <person name="Kwon S.-Y."/>
        </authorList>
    </citation>
    <scope>NUCLEOTIDE SEQUENCE [LARGE SCALE GENOMIC DNA]</scope>
    <source>
        <strain evidence="9">cv. SW 3</strain>
        <tissue evidence="8">Leaf</tissue>
    </source>
</reference>
<evidence type="ECO:0000256" key="5">
    <source>
        <dbReference type="ARBA" id="ARBA00022801"/>
    </source>
</evidence>
<organism evidence="8 9">
    <name type="scientific">Cucumis melo var. makuwa</name>
    <name type="common">Oriental melon</name>
    <dbReference type="NCBI Taxonomy" id="1194695"/>
    <lineage>
        <taxon>Eukaryota</taxon>
        <taxon>Viridiplantae</taxon>
        <taxon>Streptophyta</taxon>
        <taxon>Embryophyta</taxon>
        <taxon>Tracheophyta</taxon>
        <taxon>Spermatophyta</taxon>
        <taxon>Magnoliopsida</taxon>
        <taxon>eudicotyledons</taxon>
        <taxon>Gunneridae</taxon>
        <taxon>Pentapetalae</taxon>
        <taxon>rosids</taxon>
        <taxon>fabids</taxon>
        <taxon>Cucurbitales</taxon>
        <taxon>Cucurbitaceae</taxon>
        <taxon>Benincaseae</taxon>
        <taxon>Cucumis</taxon>
    </lineage>
</organism>
<dbReference type="InterPro" id="IPR036397">
    <property type="entry name" value="RNaseH_sf"/>
</dbReference>
<dbReference type="SUPFAM" id="SSF56672">
    <property type="entry name" value="DNA/RNA polymerases"/>
    <property type="match status" value="1"/>
</dbReference>
<name>A0A5A7TL48_CUCMM</name>
<dbReference type="InterPro" id="IPR041373">
    <property type="entry name" value="RT_RNaseH"/>
</dbReference>